<sequence>MLDLIQNNIIAIVCSGVASFAAGTLIWAIKKSKALFQAVKANSHDKLFRYGNFYIVTGEITLEELESLEEIYQGYHGLGGNGTGTAIIEKCRKLPIVKERTKWNPYYVGKEMMC</sequence>
<dbReference type="EMBL" id="BK059098">
    <property type="protein sequence ID" value="DAE29745.1"/>
    <property type="molecule type" value="Genomic_DNA"/>
</dbReference>
<reference evidence="2" key="1">
    <citation type="journal article" date="2021" name="Proc. Natl. Acad. Sci. U.S.A.">
        <title>A Catalog of Tens of Thousands of Viruses from Human Metagenomes Reveals Hidden Associations with Chronic Diseases.</title>
        <authorList>
            <person name="Tisza M.J."/>
            <person name="Buck C.B."/>
        </authorList>
    </citation>
    <scope>NUCLEOTIDE SEQUENCE</scope>
    <source>
        <strain evidence="2">CtyMK1</strain>
    </source>
</reference>
<organism evidence="2">
    <name type="scientific">virus sp. ctyMK1</name>
    <dbReference type="NCBI Taxonomy" id="2828002"/>
    <lineage>
        <taxon>Viruses</taxon>
    </lineage>
</organism>
<evidence type="ECO:0000256" key="1">
    <source>
        <dbReference type="SAM" id="Phobius"/>
    </source>
</evidence>
<keyword evidence="1" id="KW-0472">Membrane</keyword>
<accession>A0A8S5RF87</accession>
<keyword evidence="1" id="KW-0812">Transmembrane</keyword>
<name>A0A8S5RF87_9VIRU</name>
<proteinExistence type="predicted"/>
<evidence type="ECO:0000313" key="2">
    <source>
        <dbReference type="EMBL" id="DAE29745.1"/>
    </source>
</evidence>
<protein>
    <submittedName>
        <fullName evidence="2">Holin protein</fullName>
    </submittedName>
</protein>
<keyword evidence="1" id="KW-1133">Transmembrane helix</keyword>
<feature type="transmembrane region" description="Helical" evidence="1">
    <location>
        <begin position="6"/>
        <end position="29"/>
    </location>
</feature>